<evidence type="ECO:0000313" key="1">
    <source>
        <dbReference type="EMBL" id="EOD77012.1"/>
    </source>
</evidence>
<keyword evidence="2" id="KW-1185">Reference proteome</keyword>
<comment type="caution">
    <text evidence="1">The sequence shown here is derived from an EMBL/GenBank/DDBJ whole genome shotgun (WGS) entry which is preliminary data.</text>
</comment>
<dbReference type="Proteomes" id="UP000011223">
    <property type="component" value="Unassembled WGS sequence"/>
</dbReference>
<accession>R1IHV7</accession>
<evidence type="ECO:0000313" key="2">
    <source>
        <dbReference type="Proteomes" id="UP000011223"/>
    </source>
</evidence>
<reference evidence="1 2" key="1">
    <citation type="journal article" date="2014" name="PLoS ONE">
        <title>Grimontia indica AK16(T), sp. nov., Isolated from a Seawater Sample Reports the Presence of Pathogenic Genes Similar to Vibrio Genus.</title>
        <authorList>
            <person name="Singh A."/>
            <person name="Vaidya B."/>
            <person name="Khatri I."/>
            <person name="Srinivas T.N."/>
            <person name="Subramanian S."/>
            <person name="Korpole S."/>
            <person name="Pinnaka A.K."/>
        </authorList>
    </citation>
    <scope>NUCLEOTIDE SEQUENCE [LARGE SCALE GENOMIC DNA]</scope>
    <source>
        <strain evidence="1 2">AK16</strain>
    </source>
</reference>
<organism evidence="1 2">
    <name type="scientific">Grimontia indica</name>
    <dbReference type="NCBI Taxonomy" id="1056512"/>
    <lineage>
        <taxon>Bacteria</taxon>
        <taxon>Pseudomonadati</taxon>
        <taxon>Pseudomonadota</taxon>
        <taxon>Gammaproteobacteria</taxon>
        <taxon>Vibrionales</taxon>
        <taxon>Vibrionaceae</taxon>
        <taxon>Grimontia</taxon>
    </lineage>
</organism>
<proteinExistence type="predicted"/>
<gene>
    <name evidence="1" type="ORF">D515_04986</name>
</gene>
<sequence length="88" mass="11596">MYRRYHHHRRLDWRVHPRLRLLHDRPRRCRLHRYHLVHRCCRVFHHRWYRRQRSRSRACRRRCRHWRRCGFPSPDNRECRRRQSPGQG</sequence>
<dbReference type="EMBL" id="ANFM02000091">
    <property type="protein sequence ID" value="EOD77012.1"/>
    <property type="molecule type" value="Genomic_DNA"/>
</dbReference>
<name>R1IHV7_9GAMM</name>
<protein>
    <submittedName>
        <fullName evidence="1">Uncharacterized protein</fullName>
    </submittedName>
</protein>
<dbReference type="AlphaFoldDB" id="R1IHV7"/>